<proteinExistence type="predicted"/>
<dbReference type="Gene3D" id="3.30.70.270">
    <property type="match status" value="1"/>
</dbReference>
<reference evidence="2 3" key="1">
    <citation type="submission" date="2018-08" db="EMBL/GenBank/DDBJ databases">
        <title>Genomic investigation of the strawberry pathogen Phytophthora fragariae indicates pathogenicity is determined by transcriptional variation in three key races.</title>
        <authorList>
            <person name="Adams T.M."/>
            <person name="Armitage A.D."/>
            <person name="Sobczyk M.K."/>
            <person name="Bates H.J."/>
            <person name="Dunwell J.M."/>
            <person name="Nellist C.F."/>
            <person name="Harrison R.J."/>
        </authorList>
    </citation>
    <scope>NUCLEOTIDE SEQUENCE [LARGE SCALE GENOMIC DNA]</scope>
    <source>
        <strain evidence="2 3">SCRP333</strain>
    </source>
</reference>
<organism evidence="2 3">
    <name type="scientific">Phytophthora rubi</name>
    <dbReference type="NCBI Taxonomy" id="129364"/>
    <lineage>
        <taxon>Eukaryota</taxon>
        <taxon>Sar</taxon>
        <taxon>Stramenopiles</taxon>
        <taxon>Oomycota</taxon>
        <taxon>Peronosporomycetes</taxon>
        <taxon>Peronosporales</taxon>
        <taxon>Peronosporaceae</taxon>
        <taxon>Phytophthora</taxon>
    </lineage>
</organism>
<dbReference type="PANTHER" id="PTHR33064">
    <property type="entry name" value="POL PROTEIN"/>
    <property type="match status" value="1"/>
</dbReference>
<dbReference type="Pfam" id="PF00078">
    <property type="entry name" value="RVT_1"/>
    <property type="match status" value="1"/>
</dbReference>
<keyword evidence="3" id="KW-1185">Reference proteome</keyword>
<sequence length="303" mass="34459">MDVDDDEFIVGNDLLTSLGIDVGRQLEQLADRGDDETVGDPIELEADEMPVGMDSAEPSGDDDIFAAVERLVERAVANGFPQERVEQLRTIAHAYDVWRLELRGDPPANVPPLEIRLPDGARPSTCKPRKYPPHIRNFLHEFNERLVDLGLVYENPRSRWASPALPVKNSGDFTDLRQTVDYRARNAQTEVMAAVMPILSVVIENARGMNHFGLFDFLKGFWQLPLAELCQEFLSYMTDEKIFTPRRVPQGCSDAAIFFQKTMEECFASLLYKHLLIWIDDLLLYAADMDTYLEKLAEFFSLL</sequence>
<gene>
    <name evidence="2" type="ORF">PR003_g33375</name>
</gene>
<evidence type="ECO:0000313" key="3">
    <source>
        <dbReference type="Proteomes" id="UP000434957"/>
    </source>
</evidence>
<dbReference type="InterPro" id="IPR051320">
    <property type="entry name" value="Viral_Replic_Matur_Polypro"/>
</dbReference>
<dbReference type="InterPro" id="IPR000477">
    <property type="entry name" value="RT_dom"/>
</dbReference>
<feature type="domain" description="Reverse transcriptase" evidence="1">
    <location>
        <begin position="177"/>
        <end position="300"/>
    </location>
</feature>
<accession>A0A6A4AYU7</accession>
<protein>
    <recommendedName>
        <fullName evidence="1">Reverse transcriptase domain-containing protein</fullName>
    </recommendedName>
</protein>
<dbReference type="SUPFAM" id="SSF56672">
    <property type="entry name" value="DNA/RNA polymerases"/>
    <property type="match status" value="1"/>
</dbReference>
<dbReference type="AlphaFoldDB" id="A0A6A4AYU7"/>
<dbReference type="EMBL" id="QXFT01009344">
    <property type="protein sequence ID" value="KAE9262868.1"/>
    <property type="molecule type" value="Genomic_DNA"/>
</dbReference>
<dbReference type="Gene3D" id="3.10.10.10">
    <property type="entry name" value="HIV Type 1 Reverse Transcriptase, subunit A, domain 1"/>
    <property type="match status" value="1"/>
</dbReference>
<name>A0A6A4AYU7_9STRA</name>
<comment type="caution">
    <text evidence="2">The sequence shown here is derived from an EMBL/GenBank/DDBJ whole genome shotgun (WGS) entry which is preliminary data.</text>
</comment>
<dbReference type="PANTHER" id="PTHR33064:SF37">
    <property type="entry name" value="RIBONUCLEASE H"/>
    <property type="match status" value="1"/>
</dbReference>
<dbReference type="Proteomes" id="UP000434957">
    <property type="component" value="Unassembled WGS sequence"/>
</dbReference>
<evidence type="ECO:0000313" key="2">
    <source>
        <dbReference type="EMBL" id="KAE9262868.1"/>
    </source>
</evidence>
<dbReference type="InterPro" id="IPR043502">
    <property type="entry name" value="DNA/RNA_pol_sf"/>
</dbReference>
<feature type="non-terminal residue" evidence="2">
    <location>
        <position position="303"/>
    </location>
</feature>
<dbReference type="InterPro" id="IPR043128">
    <property type="entry name" value="Rev_trsase/Diguanyl_cyclase"/>
</dbReference>
<evidence type="ECO:0000259" key="1">
    <source>
        <dbReference type="Pfam" id="PF00078"/>
    </source>
</evidence>